<evidence type="ECO:0008006" key="4">
    <source>
        <dbReference type="Google" id="ProtNLM"/>
    </source>
</evidence>
<organism evidence="2 3">
    <name type="scientific">Kribbella solani</name>
    <dbReference type="NCBI Taxonomy" id="236067"/>
    <lineage>
        <taxon>Bacteria</taxon>
        <taxon>Bacillati</taxon>
        <taxon>Actinomycetota</taxon>
        <taxon>Actinomycetes</taxon>
        <taxon>Propionibacteriales</taxon>
        <taxon>Kribbellaceae</taxon>
        <taxon>Kribbella</taxon>
    </lineage>
</organism>
<protein>
    <recommendedName>
        <fullName evidence="4">DUF3592 domain-containing protein</fullName>
    </recommendedName>
</protein>
<keyword evidence="3" id="KW-1185">Reference proteome</keyword>
<evidence type="ECO:0000313" key="3">
    <source>
        <dbReference type="Proteomes" id="UP000558997"/>
    </source>
</evidence>
<keyword evidence="1" id="KW-0812">Transmembrane</keyword>
<keyword evidence="1" id="KW-1133">Transmembrane helix</keyword>
<keyword evidence="1" id="KW-0472">Membrane</keyword>
<comment type="caution">
    <text evidence="2">The sequence shown here is derived from an EMBL/GenBank/DDBJ whole genome shotgun (WGS) entry which is preliminary data.</text>
</comment>
<dbReference type="AlphaFoldDB" id="A0A841E3B5"/>
<sequence length="156" mass="16499">MKRSRTGPKRRGGGRLLALVQFFAFLTAAFGGLGLYSSHLSRPLDQPTATANGTVVSTHESTWFPKRAGSASVRYAVGGADYLIKTRRDPGEHFLRIGDVVPVEYAVAAPAAARGVWAADAARSDATVCFWIAGVCAGLGLVSFGGWWRSSGRRGG</sequence>
<gene>
    <name evidence="2" type="ORF">HDA44_006791</name>
</gene>
<dbReference type="Proteomes" id="UP000558997">
    <property type="component" value="Unassembled WGS sequence"/>
</dbReference>
<reference evidence="2 3" key="1">
    <citation type="submission" date="2020-08" db="EMBL/GenBank/DDBJ databases">
        <title>Sequencing the genomes of 1000 actinobacteria strains.</title>
        <authorList>
            <person name="Klenk H.-P."/>
        </authorList>
    </citation>
    <scope>NUCLEOTIDE SEQUENCE [LARGE SCALE GENOMIC DNA]</scope>
    <source>
        <strain evidence="2 3">DSM 17294</strain>
    </source>
</reference>
<dbReference type="RefSeq" id="WP_184841455.1">
    <property type="nucleotide sequence ID" value="NZ_BAAAVN010000022.1"/>
</dbReference>
<feature type="transmembrane region" description="Helical" evidence="1">
    <location>
        <begin position="130"/>
        <end position="148"/>
    </location>
</feature>
<accession>A0A841E3B5</accession>
<proteinExistence type="predicted"/>
<name>A0A841E3B5_9ACTN</name>
<evidence type="ECO:0000256" key="1">
    <source>
        <dbReference type="SAM" id="Phobius"/>
    </source>
</evidence>
<evidence type="ECO:0000313" key="2">
    <source>
        <dbReference type="EMBL" id="MBB5983450.1"/>
    </source>
</evidence>
<dbReference type="EMBL" id="JACHNF010000001">
    <property type="protein sequence ID" value="MBB5983450.1"/>
    <property type="molecule type" value="Genomic_DNA"/>
</dbReference>